<evidence type="ECO:0000256" key="4">
    <source>
        <dbReference type="ARBA" id="ARBA00023110"/>
    </source>
</evidence>
<evidence type="ECO:0000259" key="7">
    <source>
        <dbReference type="PROSITE" id="PS50198"/>
    </source>
</evidence>
<name>A0A3B1E712_9ZZZZ</name>
<dbReference type="InterPro" id="IPR000297">
    <property type="entry name" value="PPIase_PpiC"/>
</dbReference>
<evidence type="ECO:0000256" key="6">
    <source>
        <dbReference type="SAM" id="Phobius"/>
    </source>
</evidence>
<feature type="non-terminal residue" evidence="8">
    <location>
        <position position="1"/>
    </location>
</feature>
<evidence type="ECO:0000256" key="5">
    <source>
        <dbReference type="ARBA" id="ARBA00023235"/>
    </source>
</evidence>
<dbReference type="Pfam" id="PF00639">
    <property type="entry name" value="Rotamase"/>
    <property type="match status" value="1"/>
</dbReference>
<keyword evidence="4" id="KW-0697">Rotamase</keyword>
<keyword evidence="5" id="KW-0413">Isomerase</keyword>
<proteinExistence type="predicted"/>
<evidence type="ECO:0000313" key="8">
    <source>
        <dbReference type="EMBL" id="VAX39167.1"/>
    </source>
</evidence>
<protein>
    <recommendedName>
        <fullName evidence="2">peptidylprolyl isomerase</fullName>
        <ecNumber evidence="2">5.2.1.8</ecNumber>
    </recommendedName>
</protein>
<accession>A0A3B1E712</accession>
<feature type="domain" description="PpiC" evidence="7">
    <location>
        <begin position="217"/>
        <end position="308"/>
    </location>
</feature>
<sequence>GSFKRIRKDPCCGSSLLTGASVPGWIVNVLESQSDIRTFSARSALGISGLFSLLIVILAGCAASTGSTETRDGRLIIRADRPHTPILGTSTPATIDGVPVSWDELLPILSESAGGAALEELAFDRILGREAERLGIVITPADTQREEALLAETIAQATGSDAAMTERLLLDVRRARNLGPSRFAALLKRTAILRQLVANDVHITNAAVEQMHRIRHGVRYQCRLITVATERAADTVRHRLLEGEPFGEIAAEFSTDSSAQRGGIIEAISPADPTYPSGIRAALRILDPGELSPILAIDTGYAIVRLDERLEPDGIAIDDVREELERAVRLRQERLAMNTLGQRLLEGADIAIFDPHLAQSWRYRRDR</sequence>
<dbReference type="EC" id="5.2.1.8" evidence="2"/>
<organism evidence="8">
    <name type="scientific">hydrothermal vent metagenome</name>
    <dbReference type="NCBI Taxonomy" id="652676"/>
    <lineage>
        <taxon>unclassified sequences</taxon>
        <taxon>metagenomes</taxon>
        <taxon>ecological metagenomes</taxon>
    </lineage>
</organism>
<reference evidence="8" key="1">
    <citation type="submission" date="2018-06" db="EMBL/GenBank/DDBJ databases">
        <authorList>
            <person name="Zhirakovskaya E."/>
        </authorList>
    </citation>
    <scope>NUCLEOTIDE SEQUENCE</scope>
</reference>
<dbReference type="PROSITE" id="PS50198">
    <property type="entry name" value="PPIC_PPIASE_2"/>
    <property type="match status" value="1"/>
</dbReference>
<evidence type="ECO:0000256" key="1">
    <source>
        <dbReference type="ARBA" id="ARBA00000971"/>
    </source>
</evidence>
<dbReference type="InterPro" id="IPR027304">
    <property type="entry name" value="Trigger_fact/SurA_dom_sf"/>
</dbReference>
<dbReference type="InterPro" id="IPR050245">
    <property type="entry name" value="PrsA_foldase"/>
</dbReference>
<dbReference type="SUPFAM" id="SSF109998">
    <property type="entry name" value="Triger factor/SurA peptide-binding domain-like"/>
    <property type="match status" value="1"/>
</dbReference>
<dbReference type="AlphaFoldDB" id="A0A3B1E712"/>
<dbReference type="Gene3D" id="3.10.50.40">
    <property type="match status" value="1"/>
</dbReference>
<dbReference type="PANTHER" id="PTHR47245:SF1">
    <property type="entry name" value="FOLDASE PROTEIN PRSA"/>
    <property type="match status" value="1"/>
</dbReference>
<evidence type="ECO:0000256" key="3">
    <source>
        <dbReference type="ARBA" id="ARBA00022729"/>
    </source>
</evidence>
<gene>
    <name evidence="8" type="ORF">MNBD_PLANCTO03-1150</name>
</gene>
<evidence type="ECO:0000256" key="2">
    <source>
        <dbReference type="ARBA" id="ARBA00013194"/>
    </source>
</evidence>
<keyword evidence="3" id="KW-0732">Signal</keyword>
<dbReference type="EMBL" id="UOGK01000204">
    <property type="protein sequence ID" value="VAX39167.1"/>
    <property type="molecule type" value="Genomic_DNA"/>
</dbReference>
<keyword evidence="6" id="KW-0812">Transmembrane</keyword>
<dbReference type="InterPro" id="IPR046357">
    <property type="entry name" value="PPIase_dom_sf"/>
</dbReference>
<feature type="transmembrane region" description="Helical" evidence="6">
    <location>
        <begin position="44"/>
        <end position="65"/>
    </location>
</feature>
<dbReference type="SUPFAM" id="SSF54534">
    <property type="entry name" value="FKBP-like"/>
    <property type="match status" value="1"/>
</dbReference>
<keyword evidence="6" id="KW-1133">Transmembrane helix</keyword>
<dbReference type="GO" id="GO:0003755">
    <property type="term" value="F:peptidyl-prolyl cis-trans isomerase activity"/>
    <property type="evidence" value="ECO:0007669"/>
    <property type="project" value="UniProtKB-KW"/>
</dbReference>
<comment type="catalytic activity">
    <reaction evidence="1">
        <text>[protein]-peptidylproline (omega=180) = [protein]-peptidylproline (omega=0)</text>
        <dbReference type="Rhea" id="RHEA:16237"/>
        <dbReference type="Rhea" id="RHEA-COMP:10747"/>
        <dbReference type="Rhea" id="RHEA-COMP:10748"/>
        <dbReference type="ChEBI" id="CHEBI:83833"/>
        <dbReference type="ChEBI" id="CHEBI:83834"/>
        <dbReference type="EC" id="5.2.1.8"/>
    </reaction>
</comment>
<keyword evidence="6" id="KW-0472">Membrane</keyword>
<dbReference type="PANTHER" id="PTHR47245">
    <property type="entry name" value="PEPTIDYLPROLYL ISOMERASE"/>
    <property type="match status" value="1"/>
</dbReference>